<evidence type="ECO:0000256" key="1">
    <source>
        <dbReference type="ARBA" id="ARBA00004141"/>
    </source>
</evidence>
<dbReference type="AlphaFoldDB" id="A0AAD7QR88"/>
<dbReference type="NCBIfam" id="TIGR00803">
    <property type="entry name" value="nst"/>
    <property type="match status" value="2"/>
</dbReference>
<dbReference type="Pfam" id="PF04142">
    <property type="entry name" value="Nuc_sug_transp"/>
    <property type="match status" value="1"/>
</dbReference>
<evidence type="ECO:0000256" key="4">
    <source>
        <dbReference type="ARBA" id="ARBA00023136"/>
    </source>
</evidence>
<proteinExistence type="predicted"/>
<dbReference type="GO" id="GO:0000139">
    <property type="term" value="C:Golgi membrane"/>
    <property type="evidence" value="ECO:0007669"/>
    <property type="project" value="InterPro"/>
</dbReference>
<protein>
    <submittedName>
        <fullName evidence="7">Nucleotide-sugar transporter-domain-containing protein</fullName>
    </submittedName>
</protein>
<feature type="transmembrane region" description="Helical" evidence="6">
    <location>
        <begin position="148"/>
        <end position="169"/>
    </location>
</feature>
<keyword evidence="2 6" id="KW-0812">Transmembrane</keyword>
<evidence type="ECO:0000256" key="6">
    <source>
        <dbReference type="SAM" id="Phobius"/>
    </source>
</evidence>
<keyword evidence="8" id="KW-1185">Reference proteome</keyword>
<feature type="transmembrane region" description="Helical" evidence="6">
    <location>
        <begin position="49"/>
        <end position="72"/>
    </location>
</feature>
<evidence type="ECO:0000256" key="3">
    <source>
        <dbReference type="ARBA" id="ARBA00022989"/>
    </source>
</evidence>
<evidence type="ECO:0000313" key="7">
    <source>
        <dbReference type="EMBL" id="KAJ8100054.1"/>
    </source>
</evidence>
<feature type="region of interest" description="Disordered" evidence="5">
    <location>
        <begin position="366"/>
        <end position="391"/>
    </location>
</feature>
<keyword evidence="4 6" id="KW-0472">Membrane</keyword>
<feature type="transmembrane region" description="Helical" evidence="6">
    <location>
        <begin position="270"/>
        <end position="298"/>
    </location>
</feature>
<comment type="subcellular location">
    <subcellularLocation>
        <location evidence="1">Membrane</location>
        <topology evidence="1">Multi-pass membrane protein</topology>
    </subcellularLocation>
</comment>
<dbReference type="Gene3D" id="1.10.3730.20">
    <property type="match status" value="1"/>
</dbReference>
<dbReference type="PANTHER" id="PTHR10231">
    <property type="entry name" value="NUCLEOTIDE-SUGAR TRANSMEMBRANE TRANSPORTER"/>
    <property type="match status" value="1"/>
</dbReference>
<reference evidence="7" key="1">
    <citation type="submission" date="2023-03" db="EMBL/GenBank/DDBJ databases">
        <title>Near-Complete genome sequence of Lipomyces tetrasporous NRRL Y-64009, an oleaginous yeast capable of growing on lignocellulosic hydrolysates.</title>
        <authorList>
            <consortium name="Lawrence Berkeley National Laboratory"/>
            <person name="Jagtap S.S."/>
            <person name="Liu J.-J."/>
            <person name="Walukiewicz H.E."/>
            <person name="Pangilinan J."/>
            <person name="Lipzen A."/>
            <person name="Ahrendt S."/>
            <person name="Koriabine M."/>
            <person name="Cobaugh K."/>
            <person name="Salamov A."/>
            <person name="Yoshinaga Y."/>
            <person name="Ng V."/>
            <person name="Daum C."/>
            <person name="Grigoriev I.V."/>
            <person name="Slininger P.J."/>
            <person name="Dien B.S."/>
            <person name="Jin Y.-S."/>
            <person name="Rao C.V."/>
        </authorList>
    </citation>
    <scope>NUCLEOTIDE SEQUENCE</scope>
    <source>
        <strain evidence="7">NRRL Y-64009</strain>
    </source>
</reference>
<sequence>MSSQQDVPRLFHVPLKYISLVTLTFQNSALILIMHYSRVMPGYDSSSRYLASTAVLLNEIIKLCVCSVVATYDRGARNAWKDVFSNDCWKLAIPACLYTVQNSLQYVAVSNLDAATFQVTYQLKIITTAIFSVTILRRSLTPLKWTSLVLLTLGIALVQLPHDVIGYVASSFNLSLRFSGGSDDESESPKEEHHTLEGEDQMNSTLGLVAVLIACILSGLAGVYFEKVLKGSNASLWTRNVQLSFFSLFPAFFIGILWKDGTEIAEKGFFFGYNAVVWTAIAFQACGGIVVALCVNFADNIAKNFATSISILISFVASVYFFDFVVTANFVMGAILVLIATYLYSKPDRPLSSGELRNKEEYRVVPFESTSSESFSRSPRPPMDSSNEKQQ</sequence>
<dbReference type="Proteomes" id="UP001217417">
    <property type="component" value="Unassembled WGS sequence"/>
</dbReference>
<dbReference type="EMBL" id="JARPMG010000006">
    <property type="protein sequence ID" value="KAJ8100054.1"/>
    <property type="molecule type" value="Genomic_DNA"/>
</dbReference>
<gene>
    <name evidence="7" type="ORF">POJ06DRAFT_123013</name>
</gene>
<dbReference type="RefSeq" id="XP_056043504.1">
    <property type="nucleotide sequence ID" value="XM_056184266.1"/>
</dbReference>
<feature type="compositionally biased region" description="Low complexity" evidence="5">
    <location>
        <begin position="366"/>
        <end position="378"/>
    </location>
</feature>
<feature type="transmembrane region" description="Helical" evidence="6">
    <location>
        <begin position="237"/>
        <end position="258"/>
    </location>
</feature>
<feature type="transmembrane region" description="Helical" evidence="6">
    <location>
        <begin position="17"/>
        <end position="37"/>
    </location>
</feature>
<accession>A0AAD7QR88</accession>
<feature type="transmembrane region" description="Helical" evidence="6">
    <location>
        <begin position="206"/>
        <end position="225"/>
    </location>
</feature>
<dbReference type="SUPFAM" id="SSF103481">
    <property type="entry name" value="Multidrug resistance efflux transporter EmrE"/>
    <property type="match status" value="1"/>
</dbReference>
<evidence type="ECO:0000256" key="2">
    <source>
        <dbReference type="ARBA" id="ARBA00022692"/>
    </source>
</evidence>
<feature type="transmembrane region" description="Helical" evidence="6">
    <location>
        <begin position="305"/>
        <end position="322"/>
    </location>
</feature>
<organism evidence="7 8">
    <name type="scientific">Lipomyces tetrasporus</name>
    <dbReference type="NCBI Taxonomy" id="54092"/>
    <lineage>
        <taxon>Eukaryota</taxon>
        <taxon>Fungi</taxon>
        <taxon>Dikarya</taxon>
        <taxon>Ascomycota</taxon>
        <taxon>Saccharomycotina</taxon>
        <taxon>Lipomycetes</taxon>
        <taxon>Lipomycetales</taxon>
        <taxon>Lipomycetaceae</taxon>
        <taxon>Lipomyces</taxon>
    </lineage>
</organism>
<dbReference type="PIRSF" id="PIRSF005799">
    <property type="entry name" value="UDP-gal_transpt"/>
    <property type="match status" value="1"/>
</dbReference>
<dbReference type="GeneID" id="80879432"/>
<comment type="caution">
    <text evidence="7">The sequence shown here is derived from an EMBL/GenBank/DDBJ whole genome shotgun (WGS) entry which is preliminary data.</text>
</comment>
<evidence type="ECO:0000256" key="5">
    <source>
        <dbReference type="SAM" id="MobiDB-lite"/>
    </source>
</evidence>
<dbReference type="InterPro" id="IPR037185">
    <property type="entry name" value="EmrE-like"/>
</dbReference>
<dbReference type="GO" id="GO:0015165">
    <property type="term" value="F:pyrimidine nucleotide-sugar transmembrane transporter activity"/>
    <property type="evidence" value="ECO:0007669"/>
    <property type="project" value="InterPro"/>
</dbReference>
<evidence type="ECO:0000313" key="8">
    <source>
        <dbReference type="Proteomes" id="UP001217417"/>
    </source>
</evidence>
<dbReference type="InterPro" id="IPR007271">
    <property type="entry name" value="Nuc_sug_transpt"/>
</dbReference>
<keyword evidence="3 6" id="KW-1133">Transmembrane helix</keyword>
<name>A0AAD7QR88_9ASCO</name>
<feature type="transmembrane region" description="Helical" evidence="6">
    <location>
        <begin position="328"/>
        <end position="345"/>
    </location>
</feature>